<evidence type="ECO:0000313" key="2">
    <source>
        <dbReference type="Proteomes" id="UP000744676"/>
    </source>
</evidence>
<reference evidence="1 2" key="1">
    <citation type="journal article" date="2020" name="Front. Microbiol.">
        <title>Phenotypic and Genetic Characterization of the Cheese Ripening Yeast Geotrichum candidum.</title>
        <authorList>
            <person name="Perkins V."/>
            <person name="Vignola S."/>
            <person name="Lessard M.H."/>
            <person name="Plante P.L."/>
            <person name="Corbeil J."/>
            <person name="Dugat-Bony E."/>
            <person name="Frenette M."/>
            <person name="Labrie S."/>
        </authorList>
    </citation>
    <scope>NUCLEOTIDE SEQUENCE [LARGE SCALE GENOMIC DNA]</scope>
    <source>
        <strain evidence="1 2">LMA-1147</strain>
    </source>
</reference>
<organism evidence="1 2">
    <name type="scientific">Geotrichum galactomycetum</name>
    <dbReference type="NCBI Taxonomy" id="27317"/>
    <lineage>
        <taxon>Eukaryota</taxon>
        <taxon>Fungi</taxon>
        <taxon>Dikarya</taxon>
        <taxon>Ascomycota</taxon>
        <taxon>Saccharomycotina</taxon>
        <taxon>Dipodascomycetes</taxon>
        <taxon>Dipodascales</taxon>
        <taxon>Dipodascaceae</taxon>
        <taxon>Geotrichum</taxon>
    </lineage>
</organism>
<protein>
    <submittedName>
        <fullName evidence="1">Uncharacterized protein</fullName>
    </submittedName>
</protein>
<name>A0ACB6V5V4_9ASCO</name>
<comment type="caution">
    <text evidence="1">The sequence shown here is derived from an EMBL/GenBank/DDBJ whole genome shotgun (WGS) entry which is preliminary data.</text>
</comment>
<keyword evidence="2" id="KW-1185">Reference proteome</keyword>
<sequence length="471" mass="52274">MERSMSIADEESVTSSNSPVYENAQIEASQALEVMLYKEGSVLLEQNGESHGVFYIIDGFLEVGYRDKSGNYYELYTIKPGGISGFLDTAMSYKSFVEIKAKTDVYVGFLPREVIERISERYPIVLLSIAKTLTSILSDLILTLDFALEIIASRVRNRLGAPSIRLVLGGGGARGISHIGVLHALEESGIPIDFVGGTSIGAFVGGLYAKEYDIVPIYGRAKKFSSRISSLWRMALDLTYPATSYTTGHEFNRGIWKTFGDNQIEDFWLKYFTNTTNITHSRMEIHKSGYAWRYIRASMSLAGLLPPITDKGSMLLDGGYVDNLPVAEMRSQGAKYIFAVDVGSIDDTTPMRYGDSLSGIWVLFNRWNIFSRHPNVPNLAEIQARLAYVSSVGALEKAKATPGVIYLRPPIDNYATLDFAKFDEIYQVGIKYGQEFLTDLKAKNKMPKIPGAIPLKGGKNSKPVMTRRNSI</sequence>
<gene>
    <name evidence="1" type="ORF">D0Z00_001803</name>
</gene>
<accession>A0ACB6V5V4</accession>
<proteinExistence type="predicted"/>
<evidence type="ECO:0000313" key="1">
    <source>
        <dbReference type="EMBL" id="KAF5099043.1"/>
    </source>
</evidence>
<dbReference type="EMBL" id="QVQA01000038">
    <property type="protein sequence ID" value="KAF5099043.1"/>
    <property type="molecule type" value="Genomic_DNA"/>
</dbReference>
<dbReference type="Proteomes" id="UP000744676">
    <property type="component" value="Unassembled WGS sequence"/>
</dbReference>